<keyword evidence="1" id="KW-0175">Coiled coil</keyword>
<accession>A0ABD3HU34</accession>
<dbReference type="AlphaFoldDB" id="A0ABD3HU34"/>
<proteinExistence type="predicted"/>
<dbReference type="EMBL" id="JBJQOH010000003">
    <property type="protein sequence ID" value="KAL3694042.1"/>
    <property type="molecule type" value="Genomic_DNA"/>
</dbReference>
<name>A0ABD3HU34_9MARC</name>
<comment type="caution">
    <text evidence="2">The sequence shown here is derived from an EMBL/GenBank/DDBJ whole genome shotgun (WGS) entry which is preliminary data.</text>
</comment>
<evidence type="ECO:0000313" key="3">
    <source>
        <dbReference type="Proteomes" id="UP001633002"/>
    </source>
</evidence>
<feature type="coiled-coil region" evidence="1">
    <location>
        <begin position="27"/>
        <end position="61"/>
    </location>
</feature>
<reference evidence="2 3" key="1">
    <citation type="submission" date="2024-09" db="EMBL/GenBank/DDBJ databases">
        <title>Chromosome-scale assembly of Riccia sorocarpa.</title>
        <authorList>
            <person name="Paukszto L."/>
        </authorList>
    </citation>
    <scope>NUCLEOTIDE SEQUENCE [LARGE SCALE GENOMIC DNA]</scope>
    <source>
        <strain evidence="2">LP-2024</strain>
        <tissue evidence="2">Aerial parts of the thallus</tissue>
    </source>
</reference>
<protein>
    <submittedName>
        <fullName evidence="2">Uncharacterized protein</fullName>
    </submittedName>
</protein>
<evidence type="ECO:0000313" key="2">
    <source>
        <dbReference type="EMBL" id="KAL3694042.1"/>
    </source>
</evidence>
<keyword evidence="3" id="KW-1185">Reference proteome</keyword>
<gene>
    <name evidence="2" type="ORF">R1sor_007693</name>
</gene>
<dbReference type="Proteomes" id="UP001633002">
    <property type="component" value="Unassembled WGS sequence"/>
</dbReference>
<evidence type="ECO:0000256" key="1">
    <source>
        <dbReference type="SAM" id="Coils"/>
    </source>
</evidence>
<sequence>MRIQVQSLRTELQKVKIDGATASKQKVDSLSTQLQNAECTIADLKNQVEVRTREIKEVKEKASTEVASNWQAKERDWHAQIAKLKQELHESKAASAETASLQQQLVH</sequence>
<organism evidence="2 3">
    <name type="scientific">Riccia sorocarpa</name>
    <dbReference type="NCBI Taxonomy" id="122646"/>
    <lineage>
        <taxon>Eukaryota</taxon>
        <taxon>Viridiplantae</taxon>
        <taxon>Streptophyta</taxon>
        <taxon>Embryophyta</taxon>
        <taxon>Marchantiophyta</taxon>
        <taxon>Marchantiopsida</taxon>
        <taxon>Marchantiidae</taxon>
        <taxon>Marchantiales</taxon>
        <taxon>Ricciaceae</taxon>
        <taxon>Riccia</taxon>
    </lineage>
</organism>